<dbReference type="PANTHER" id="PTHR23130">
    <property type="entry name" value="CYTOCHROME B561 AND DOMON DOMAIN-CONTAINING PROTEIN"/>
    <property type="match status" value="1"/>
</dbReference>
<gene>
    <name evidence="9" type="ORF">QR680_009612</name>
</gene>
<sequence length="266" mass="29081">MDPFNETTTVDRAACYGASVGFQPFGSPSAPFTSPGWKRQLPKLHGCCFVLAFFCLLPVASGFARYFRDCLTSYTPGGLRLWFHVHRALNILAVVLMVFGLLGTLISHDFVWTGPKVGAGAANASPTAIHTIFGLFAVILAWTQPLNVLLRCGPNHRLRPHFNWSHRSIGVVAWLLAAVSNMIACKCFFWDFIDAPSAVATCAFVFGVVGSTAVLVELIAYRIRTVDVLPEKTHWKALQVIIFTMASTLLVVLSTILCVLIVAKPK</sequence>
<keyword evidence="2" id="KW-0813">Transport</keyword>
<dbReference type="PROSITE" id="PS50939">
    <property type="entry name" value="CYTOCHROME_B561"/>
    <property type="match status" value="1"/>
</dbReference>
<proteinExistence type="predicted"/>
<dbReference type="Gene3D" id="1.20.120.1770">
    <property type="match status" value="1"/>
</dbReference>
<feature type="transmembrane region" description="Helical" evidence="7">
    <location>
        <begin position="171"/>
        <end position="192"/>
    </location>
</feature>
<comment type="caution">
    <text evidence="9">The sequence shown here is derived from an EMBL/GenBank/DDBJ whole genome shotgun (WGS) entry which is preliminary data.</text>
</comment>
<evidence type="ECO:0000256" key="1">
    <source>
        <dbReference type="ARBA" id="ARBA00004370"/>
    </source>
</evidence>
<reference evidence="9" key="1">
    <citation type="submission" date="2023-06" db="EMBL/GenBank/DDBJ databases">
        <title>Genomic analysis of the entomopathogenic nematode Steinernema hermaphroditum.</title>
        <authorList>
            <person name="Schwarz E.M."/>
            <person name="Heppert J.K."/>
            <person name="Baniya A."/>
            <person name="Schwartz H.T."/>
            <person name="Tan C.-H."/>
            <person name="Antoshechkin I."/>
            <person name="Sternberg P.W."/>
            <person name="Goodrich-Blair H."/>
            <person name="Dillman A.R."/>
        </authorList>
    </citation>
    <scope>NUCLEOTIDE SEQUENCE</scope>
    <source>
        <strain evidence="9">PS9179</strain>
        <tissue evidence="9">Whole animal</tissue>
    </source>
</reference>
<keyword evidence="6 7" id="KW-0472">Membrane</keyword>
<dbReference type="Proteomes" id="UP001175271">
    <property type="component" value="Unassembled WGS sequence"/>
</dbReference>
<evidence type="ECO:0000313" key="10">
    <source>
        <dbReference type="Proteomes" id="UP001175271"/>
    </source>
</evidence>
<comment type="subcellular location">
    <subcellularLocation>
        <location evidence="1">Membrane</location>
    </subcellularLocation>
</comment>
<evidence type="ECO:0000256" key="2">
    <source>
        <dbReference type="ARBA" id="ARBA00022448"/>
    </source>
</evidence>
<keyword evidence="3 7" id="KW-0812">Transmembrane</keyword>
<evidence type="ECO:0000256" key="5">
    <source>
        <dbReference type="ARBA" id="ARBA00022989"/>
    </source>
</evidence>
<dbReference type="GO" id="GO:0016020">
    <property type="term" value="C:membrane"/>
    <property type="evidence" value="ECO:0007669"/>
    <property type="project" value="UniProtKB-SubCell"/>
</dbReference>
<dbReference type="EMBL" id="JAUCMV010000001">
    <property type="protein sequence ID" value="KAK0426263.1"/>
    <property type="molecule type" value="Genomic_DNA"/>
</dbReference>
<evidence type="ECO:0000256" key="3">
    <source>
        <dbReference type="ARBA" id="ARBA00022692"/>
    </source>
</evidence>
<evidence type="ECO:0000256" key="7">
    <source>
        <dbReference type="SAM" id="Phobius"/>
    </source>
</evidence>
<evidence type="ECO:0000259" key="8">
    <source>
        <dbReference type="PROSITE" id="PS50939"/>
    </source>
</evidence>
<protein>
    <recommendedName>
        <fullName evidence="8">Cytochrome b561 domain-containing protein</fullName>
    </recommendedName>
</protein>
<keyword evidence="10" id="KW-1185">Reference proteome</keyword>
<keyword evidence="5 7" id="KW-1133">Transmembrane helix</keyword>
<accession>A0AA39IL13</accession>
<feature type="transmembrane region" description="Helical" evidence="7">
    <location>
        <begin position="43"/>
        <end position="67"/>
    </location>
</feature>
<evidence type="ECO:0000313" key="9">
    <source>
        <dbReference type="EMBL" id="KAK0426263.1"/>
    </source>
</evidence>
<name>A0AA39IL13_9BILA</name>
<feature type="transmembrane region" description="Helical" evidence="7">
    <location>
        <begin position="88"/>
        <end position="108"/>
    </location>
</feature>
<feature type="domain" description="Cytochrome b561" evidence="8">
    <location>
        <begin position="4"/>
        <end position="225"/>
    </location>
</feature>
<feature type="transmembrane region" description="Helical" evidence="7">
    <location>
        <begin position="240"/>
        <end position="263"/>
    </location>
</feature>
<dbReference type="InterPro" id="IPR006593">
    <property type="entry name" value="Cyt_b561/ferric_Rdtase_TM"/>
</dbReference>
<dbReference type="CDD" id="cd08760">
    <property type="entry name" value="Cyt_b561_FRRS1_like"/>
    <property type="match status" value="1"/>
</dbReference>
<evidence type="ECO:0000256" key="4">
    <source>
        <dbReference type="ARBA" id="ARBA00022982"/>
    </source>
</evidence>
<feature type="transmembrane region" description="Helical" evidence="7">
    <location>
        <begin position="128"/>
        <end position="150"/>
    </location>
</feature>
<evidence type="ECO:0000256" key="6">
    <source>
        <dbReference type="ARBA" id="ARBA00023136"/>
    </source>
</evidence>
<dbReference type="AlphaFoldDB" id="A0AA39IL13"/>
<organism evidence="9 10">
    <name type="scientific">Steinernema hermaphroditum</name>
    <dbReference type="NCBI Taxonomy" id="289476"/>
    <lineage>
        <taxon>Eukaryota</taxon>
        <taxon>Metazoa</taxon>
        <taxon>Ecdysozoa</taxon>
        <taxon>Nematoda</taxon>
        <taxon>Chromadorea</taxon>
        <taxon>Rhabditida</taxon>
        <taxon>Tylenchina</taxon>
        <taxon>Panagrolaimomorpha</taxon>
        <taxon>Strongyloidoidea</taxon>
        <taxon>Steinernematidae</taxon>
        <taxon>Steinernema</taxon>
    </lineage>
</organism>
<keyword evidence="4" id="KW-0249">Electron transport</keyword>
<feature type="transmembrane region" description="Helical" evidence="7">
    <location>
        <begin position="198"/>
        <end position="220"/>
    </location>
</feature>
<dbReference type="SMART" id="SM00665">
    <property type="entry name" value="B561"/>
    <property type="match status" value="1"/>
</dbReference>
<dbReference type="PANTHER" id="PTHR23130:SF171">
    <property type="entry name" value="OS01G0895300 PROTEIN"/>
    <property type="match status" value="1"/>
</dbReference>